<sequence length="104" mass="12231">MKYKSIKQYKIIPKDTILEPNAKGKYTYSIEDDGIITSMEIDPDLLKDKEIFESQNIEVIVSEDELDNNIKKNWKVVFNINCTEKKLLEVKKFLEGNVKEFLEK</sequence>
<gene>
    <name evidence="1" type="ORF">SLAVMIC_00716</name>
</gene>
<accession>A0A8D9FR09</accession>
<organism evidence="1">
    <name type="scientific">uncultured marine phage</name>
    <dbReference type="NCBI Taxonomy" id="707152"/>
    <lineage>
        <taxon>Viruses</taxon>
        <taxon>environmental samples</taxon>
    </lineage>
</organism>
<evidence type="ECO:0000313" key="1">
    <source>
        <dbReference type="EMBL" id="CAG7581185.1"/>
    </source>
</evidence>
<protein>
    <submittedName>
        <fullName evidence="1">Uncharacterized protein</fullName>
    </submittedName>
</protein>
<dbReference type="EMBL" id="OU342829">
    <property type="protein sequence ID" value="CAG7581185.1"/>
    <property type="molecule type" value="Genomic_DNA"/>
</dbReference>
<reference evidence="1" key="1">
    <citation type="submission" date="2021-06" db="EMBL/GenBank/DDBJ databases">
        <authorList>
            <person name="Gannon L."/>
            <person name="Redgwell R T."/>
            <person name="Michniewski S."/>
            <person name="Harrison D C."/>
            <person name="Millard A."/>
        </authorList>
    </citation>
    <scope>NUCLEOTIDE SEQUENCE</scope>
</reference>
<name>A0A8D9FR09_9VIRU</name>
<proteinExistence type="predicted"/>